<keyword evidence="4" id="KW-0378">Hydrolase</keyword>
<dbReference type="InterPro" id="IPR039537">
    <property type="entry name" value="Retrotran_Ty1/copia-like"/>
</dbReference>
<reference evidence="13" key="1">
    <citation type="submission" date="2011-05" db="EMBL/GenBank/DDBJ databases">
        <authorList>
            <person name="Richards S.R."/>
            <person name="Qu J."/>
            <person name="Jiang H."/>
            <person name="Jhangiani S.N."/>
            <person name="Agravi P."/>
            <person name="Goodspeed R."/>
            <person name="Gross S."/>
            <person name="Mandapat C."/>
            <person name="Jackson L."/>
            <person name="Mathew T."/>
            <person name="Pu L."/>
            <person name="Thornton R."/>
            <person name="Saada N."/>
            <person name="Wilczek-Boney K.B."/>
            <person name="Lee S."/>
            <person name="Kovar C."/>
            <person name="Wu Y."/>
            <person name="Scherer S.E."/>
            <person name="Worley K.C."/>
            <person name="Muzny D.M."/>
            <person name="Gibbs R."/>
        </authorList>
    </citation>
    <scope>NUCLEOTIDE SEQUENCE</scope>
    <source>
        <strain evidence="13">Brora</strain>
    </source>
</reference>
<keyword evidence="8" id="KW-0548">Nucleotidyltransferase</keyword>
<dbReference type="GO" id="GO:0015074">
    <property type="term" value="P:DNA integration"/>
    <property type="evidence" value="ECO:0007669"/>
    <property type="project" value="UniProtKB-KW"/>
</dbReference>
<keyword evidence="9" id="KW-0233">DNA recombination</keyword>
<proteinExistence type="predicted"/>
<protein>
    <recommendedName>
        <fullName evidence="11">Integrase catalytic domain-containing protein</fullName>
    </recommendedName>
</protein>
<reference evidence="12" key="2">
    <citation type="submission" date="2015-02" db="UniProtKB">
        <authorList>
            <consortium name="EnsemblMetazoa"/>
        </authorList>
    </citation>
    <scope>IDENTIFICATION</scope>
</reference>
<dbReference type="eggNOG" id="KOG0017">
    <property type="taxonomic scope" value="Eukaryota"/>
</dbReference>
<dbReference type="GO" id="GO:0003964">
    <property type="term" value="F:RNA-directed DNA polymerase activity"/>
    <property type="evidence" value="ECO:0007669"/>
    <property type="project" value="UniProtKB-KW"/>
</dbReference>
<dbReference type="GO" id="GO:0003887">
    <property type="term" value="F:DNA-directed DNA polymerase activity"/>
    <property type="evidence" value="ECO:0007669"/>
    <property type="project" value="UniProtKB-KW"/>
</dbReference>
<evidence type="ECO:0000313" key="13">
    <source>
        <dbReference type="Proteomes" id="UP000014500"/>
    </source>
</evidence>
<dbReference type="PROSITE" id="PS50994">
    <property type="entry name" value="INTEGRASE"/>
    <property type="match status" value="1"/>
</dbReference>
<evidence type="ECO:0000256" key="4">
    <source>
        <dbReference type="ARBA" id="ARBA00022801"/>
    </source>
</evidence>
<keyword evidence="2" id="KW-0479">Metal-binding</keyword>
<evidence type="ECO:0000256" key="2">
    <source>
        <dbReference type="ARBA" id="ARBA00022723"/>
    </source>
</evidence>
<dbReference type="SUPFAM" id="SSF53098">
    <property type="entry name" value="Ribonuclease H-like"/>
    <property type="match status" value="1"/>
</dbReference>
<dbReference type="PhylomeDB" id="T1IYK2"/>
<sequence length="301" mass="34395">MDTDGHVILMAKGHGGLFGFQASIIHRDTSTDPNRAAVVASEDHGNGPLNHKSIRLWHRRFTHLNYKSLTDMIKRQSVRGLPSKYVGAPDICSSCEQGKMTRLPFPMVIQSQSSAPLQLFHMDLCGPMPVESLAKSLYILTIVDNFSRAIFPRFLRSKDQTIDVVTQDVKFDESKLGEQLLKITTQSTIDLMNDIAVVYMDNHPAATTFQPLLPERQVERRYPVRSRRKVQTYQAADWRVHQATRIQQERIRAATDTEDVQWDAVMDGMDEQYLEPQNYQQAMDTPQANQWDETDLSQFVT</sequence>
<dbReference type="InterPro" id="IPR001584">
    <property type="entry name" value="Integrase_cat-core"/>
</dbReference>
<evidence type="ECO:0000256" key="8">
    <source>
        <dbReference type="ARBA" id="ARBA00022932"/>
    </source>
</evidence>
<dbReference type="GO" id="GO:0003676">
    <property type="term" value="F:nucleic acid binding"/>
    <property type="evidence" value="ECO:0007669"/>
    <property type="project" value="InterPro"/>
</dbReference>
<keyword evidence="6" id="KW-0229">DNA integration</keyword>
<dbReference type="STRING" id="126957.T1IYK2"/>
<dbReference type="PANTHER" id="PTHR42648">
    <property type="entry name" value="TRANSPOSASE, PUTATIVE-RELATED"/>
    <property type="match status" value="1"/>
</dbReference>
<name>T1IYK2_STRMM</name>
<dbReference type="GO" id="GO:0016787">
    <property type="term" value="F:hydrolase activity"/>
    <property type="evidence" value="ECO:0007669"/>
    <property type="project" value="UniProtKB-KW"/>
</dbReference>
<accession>T1IYK2</accession>
<evidence type="ECO:0000313" key="12">
    <source>
        <dbReference type="EnsemblMetazoa" id="SMAR006313-PA"/>
    </source>
</evidence>
<dbReference type="Gene3D" id="3.30.420.10">
    <property type="entry name" value="Ribonuclease H-like superfamily/Ribonuclease H"/>
    <property type="match status" value="1"/>
</dbReference>
<dbReference type="GO" id="GO:0046872">
    <property type="term" value="F:metal ion binding"/>
    <property type="evidence" value="ECO:0007669"/>
    <property type="project" value="UniProtKB-KW"/>
</dbReference>
<dbReference type="AlphaFoldDB" id="T1IYK2"/>
<dbReference type="EMBL" id="AFFK01020305">
    <property type="status" value="NOT_ANNOTATED_CDS"/>
    <property type="molecule type" value="Genomic_DNA"/>
</dbReference>
<evidence type="ECO:0000256" key="9">
    <source>
        <dbReference type="ARBA" id="ARBA00023172"/>
    </source>
</evidence>
<keyword evidence="8" id="KW-0239">DNA-directed DNA polymerase</keyword>
<dbReference type="InterPro" id="IPR012337">
    <property type="entry name" value="RNaseH-like_sf"/>
</dbReference>
<dbReference type="Proteomes" id="UP000014500">
    <property type="component" value="Unassembled WGS sequence"/>
</dbReference>
<dbReference type="Pfam" id="PF13976">
    <property type="entry name" value="gag_pre-integrs"/>
    <property type="match status" value="1"/>
</dbReference>
<evidence type="ECO:0000256" key="1">
    <source>
        <dbReference type="ARBA" id="ARBA00022722"/>
    </source>
</evidence>
<dbReference type="PANTHER" id="PTHR42648:SF11">
    <property type="entry name" value="TRANSPOSON TY4-P GAG-POL POLYPROTEIN"/>
    <property type="match status" value="1"/>
</dbReference>
<dbReference type="HOGENOM" id="CLU_925359_0_0_1"/>
<organism evidence="12 13">
    <name type="scientific">Strigamia maritima</name>
    <name type="common">European centipede</name>
    <name type="synonym">Geophilus maritimus</name>
    <dbReference type="NCBI Taxonomy" id="126957"/>
    <lineage>
        <taxon>Eukaryota</taxon>
        <taxon>Metazoa</taxon>
        <taxon>Ecdysozoa</taxon>
        <taxon>Arthropoda</taxon>
        <taxon>Myriapoda</taxon>
        <taxon>Chilopoda</taxon>
        <taxon>Pleurostigmophora</taxon>
        <taxon>Geophilomorpha</taxon>
        <taxon>Linotaeniidae</taxon>
        <taxon>Strigamia</taxon>
    </lineage>
</organism>
<keyword evidence="13" id="KW-1185">Reference proteome</keyword>
<keyword evidence="5" id="KW-0460">Magnesium</keyword>
<keyword evidence="1" id="KW-0540">Nuclease</keyword>
<keyword evidence="3" id="KW-0255">Endonuclease</keyword>
<feature type="domain" description="Integrase catalytic" evidence="11">
    <location>
        <begin position="112"/>
        <end position="294"/>
    </location>
</feature>
<keyword evidence="8" id="KW-0808">Transferase</keyword>
<dbReference type="InterPro" id="IPR036397">
    <property type="entry name" value="RNaseH_sf"/>
</dbReference>
<keyword evidence="7" id="KW-0695">RNA-directed DNA polymerase</keyword>
<evidence type="ECO:0000259" key="11">
    <source>
        <dbReference type="PROSITE" id="PS50994"/>
    </source>
</evidence>
<evidence type="ECO:0000256" key="10">
    <source>
        <dbReference type="SAM" id="MobiDB-lite"/>
    </source>
</evidence>
<evidence type="ECO:0000256" key="5">
    <source>
        <dbReference type="ARBA" id="ARBA00022842"/>
    </source>
</evidence>
<dbReference type="GO" id="GO:0004519">
    <property type="term" value="F:endonuclease activity"/>
    <property type="evidence" value="ECO:0007669"/>
    <property type="project" value="UniProtKB-KW"/>
</dbReference>
<feature type="region of interest" description="Disordered" evidence="10">
    <location>
        <begin position="282"/>
        <end position="301"/>
    </location>
</feature>
<dbReference type="GO" id="GO:0006310">
    <property type="term" value="P:DNA recombination"/>
    <property type="evidence" value="ECO:0007669"/>
    <property type="project" value="UniProtKB-KW"/>
</dbReference>
<dbReference type="InterPro" id="IPR025724">
    <property type="entry name" value="GAG-pre-integrase_dom"/>
</dbReference>
<evidence type="ECO:0000256" key="3">
    <source>
        <dbReference type="ARBA" id="ARBA00022759"/>
    </source>
</evidence>
<evidence type="ECO:0000256" key="7">
    <source>
        <dbReference type="ARBA" id="ARBA00022918"/>
    </source>
</evidence>
<evidence type="ECO:0000256" key="6">
    <source>
        <dbReference type="ARBA" id="ARBA00022908"/>
    </source>
</evidence>
<dbReference type="EnsemblMetazoa" id="SMAR006313-RA">
    <property type="protein sequence ID" value="SMAR006313-PA"/>
    <property type="gene ID" value="SMAR006313"/>
</dbReference>